<dbReference type="HOGENOM" id="CLU_037162_10_1_5"/>
<proteinExistence type="predicted"/>
<dbReference type="PRINTS" id="PR00502">
    <property type="entry name" value="NUDIXFAMILY"/>
</dbReference>
<feature type="domain" description="Nudix hydrolase" evidence="3">
    <location>
        <begin position="27"/>
        <end position="152"/>
    </location>
</feature>
<gene>
    <name evidence="4" type="ORF">RGR602_CH02690</name>
</gene>
<dbReference type="CDD" id="cd04680">
    <property type="entry name" value="NUDIX_Hydrolase"/>
    <property type="match status" value="1"/>
</dbReference>
<dbReference type="Pfam" id="PF00293">
    <property type="entry name" value="NUDIX"/>
    <property type="match status" value="1"/>
</dbReference>
<dbReference type="GO" id="GO:0016787">
    <property type="term" value="F:hydrolase activity"/>
    <property type="evidence" value="ECO:0007669"/>
    <property type="project" value="UniProtKB-KW"/>
</dbReference>
<dbReference type="Proteomes" id="UP000031368">
    <property type="component" value="Chromosome"/>
</dbReference>
<dbReference type="PROSITE" id="PS51462">
    <property type="entry name" value="NUDIX"/>
    <property type="match status" value="1"/>
</dbReference>
<evidence type="ECO:0000313" key="5">
    <source>
        <dbReference type="Proteomes" id="UP000031368"/>
    </source>
</evidence>
<dbReference type="KEGG" id="rga:RGR602_CH02690"/>
<sequence>MTTKEIRPWQSKLLMRIVHGYFALARGMTMGVRAACFDSSGRIFLVRHSYIPGWHMPGGGLERNETAEEALIKELREEGNLRIIGRPQLFHVYFNASASRRDHVVFYRAEVEQTAPRKPDREIVECGFFALDGLPDGTTEATRRRLRELSGEEPAAHFW</sequence>
<evidence type="ECO:0000256" key="2">
    <source>
        <dbReference type="ARBA" id="ARBA00022801"/>
    </source>
</evidence>
<comment type="cofactor">
    <cofactor evidence="1">
        <name>Mg(2+)</name>
        <dbReference type="ChEBI" id="CHEBI:18420"/>
    </cofactor>
</comment>
<dbReference type="AlphaFoldDB" id="A0A0B4X5Q1"/>
<dbReference type="SUPFAM" id="SSF55811">
    <property type="entry name" value="Nudix"/>
    <property type="match status" value="1"/>
</dbReference>
<dbReference type="Gene3D" id="3.90.79.10">
    <property type="entry name" value="Nucleoside Triphosphate Pyrophosphohydrolase"/>
    <property type="match status" value="1"/>
</dbReference>
<protein>
    <submittedName>
        <fullName evidence="4">NUDIX hydrolase domain-containing protein</fullName>
    </submittedName>
</protein>
<dbReference type="RefSeq" id="WP_039845499.1">
    <property type="nucleotide sequence ID" value="NZ_CP006877.1"/>
</dbReference>
<accession>A0A0B4X5Q1</accession>
<evidence type="ECO:0000259" key="3">
    <source>
        <dbReference type="PROSITE" id="PS51462"/>
    </source>
</evidence>
<dbReference type="InterPro" id="IPR020476">
    <property type="entry name" value="Nudix_hydrolase"/>
</dbReference>
<organism evidence="4 5">
    <name type="scientific">Rhizobium gallicum bv. gallicum R602sp</name>
    <dbReference type="NCBI Taxonomy" id="1041138"/>
    <lineage>
        <taxon>Bacteria</taxon>
        <taxon>Pseudomonadati</taxon>
        <taxon>Pseudomonadota</taxon>
        <taxon>Alphaproteobacteria</taxon>
        <taxon>Hyphomicrobiales</taxon>
        <taxon>Rhizobiaceae</taxon>
        <taxon>Rhizobium/Agrobacterium group</taxon>
        <taxon>Rhizobium</taxon>
    </lineage>
</organism>
<keyword evidence="2 4" id="KW-0378">Hydrolase</keyword>
<dbReference type="InterPro" id="IPR000086">
    <property type="entry name" value="NUDIX_hydrolase_dom"/>
</dbReference>
<dbReference type="EMBL" id="CP006877">
    <property type="protein sequence ID" value="AJD42010.1"/>
    <property type="molecule type" value="Genomic_DNA"/>
</dbReference>
<evidence type="ECO:0000256" key="1">
    <source>
        <dbReference type="ARBA" id="ARBA00001946"/>
    </source>
</evidence>
<keyword evidence="5" id="KW-1185">Reference proteome</keyword>
<name>A0A0B4X5Q1_9HYPH</name>
<dbReference type="PANTHER" id="PTHR43046">
    <property type="entry name" value="GDP-MANNOSE MANNOSYL HYDROLASE"/>
    <property type="match status" value="1"/>
</dbReference>
<dbReference type="PANTHER" id="PTHR43046:SF14">
    <property type="entry name" value="MUTT_NUDIX FAMILY PROTEIN"/>
    <property type="match status" value="1"/>
</dbReference>
<dbReference type="InterPro" id="IPR015797">
    <property type="entry name" value="NUDIX_hydrolase-like_dom_sf"/>
</dbReference>
<evidence type="ECO:0000313" key="4">
    <source>
        <dbReference type="EMBL" id="AJD42010.1"/>
    </source>
</evidence>
<reference evidence="4 5" key="1">
    <citation type="submission" date="2013-11" db="EMBL/GenBank/DDBJ databases">
        <title>Complete genome sequence of Rhizobium gallicum bv. gallicum R602.</title>
        <authorList>
            <person name="Bustos P."/>
            <person name="Santamaria R.I."/>
            <person name="Lozano L."/>
            <person name="Acosta J.L."/>
            <person name="Ormeno-Orrillo E."/>
            <person name="Rogel M.A."/>
            <person name="Romero D."/>
            <person name="Cevallos M.A."/>
            <person name="Martinez-Romero E."/>
            <person name="Gonzalez V."/>
        </authorList>
    </citation>
    <scope>NUCLEOTIDE SEQUENCE [LARGE SCALE GENOMIC DNA]</scope>
    <source>
        <strain evidence="4 5">R602</strain>
    </source>
</reference>